<keyword evidence="5" id="KW-0560">Oxidoreductase</keyword>
<dbReference type="Gene3D" id="3.40.830.10">
    <property type="entry name" value="LigB-like"/>
    <property type="match status" value="1"/>
</dbReference>
<keyword evidence="3" id="KW-0479">Metal-binding</keyword>
<keyword evidence="4" id="KW-0862">Zinc</keyword>
<evidence type="ECO:0000256" key="5">
    <source>
        <dbReference type="ARBA" id="ARBA00023002"/>
    </source>
</evidence>
<dbReference type="PANTHER" id="PTHR30096:SF0">
    <property type="entry name" value="4,5-DOPA DIOXYGENASE EXTRADIOL-LIKE PROTEIN"/>
    <property type="match status" value="1"/>
</dbReference>
<evidence type="ECO:0000256" key="2">
    <source>
        <dbReference type="ARBA" id="ARBA00007581"/>
    </source>
</evidence>
<comment type="similarity">
    <text evidence="2">Belongs to the DODA-type extradiol aromatic ring-opening dioxygenase family.</text>
</comment>
<dbReference type="PANTHER" id="PTHR30096">
    <property type="entry name" value="4,5-DOPA DIOXYGENASE EXTRADIOL-LIKE PROTEIN"/>
    <property type="match status" value="1"/>
</dbReference>
<organism evidence="7">
    <name type="scientific">freshwater metagenome</name>
    <dbReference type="NCBI Taxonomy" id="449393"/>
    <lineage>
        <taxon>unclassified sequences</taxon>
        <taxon>metagenomes</taxon>
        <taxon>ecological metagenomes</taxon>
    </lineage>
</organism>
<evidence type="ECO:0000313" key="7">
    <source>
        <dbReference type="EMBL" id="CAB4344760.1"/>
    </source>
</evidence>
<dbReference type="InterPro" id="IPR004183">
    <property type="entry name" value="Xdiol_dOase_suB"/>
</dbReference>
<sequence>MSTTATTSTPRMPAIFIPHGGGPCFFMDWDPKDEWDKMANYLRNIASGLPAQPKAIVMVSAHWIQSEVTVTSAAHPEMIFDYYGFPAHTYELRYPAPGEPALAEKLVHLLKAAGIQARTNETRGYDHGMFIPLLLMFPQAHIPVIQMSLTQTLNPAEHIAIGQALESLRDEGVLIVGSGMSFHNMRGYGDPHYGPISDTFDTWLTQSVESAPEARNNALAHWEDAPGARQCHPPRAEEHLIPLMVVAGAAGQDKGVKVFTDRVMQTTLSAFHFG</sequence>
<protein>
    <submittedName>
        <fullName evidence="7">Unannotated protein</fullName>
    </submittedName>
</protein>
<accession>A0A6J5ZVE8</accession>
<proteinExistence type="inferred from homology"/>
<evidence type="ECO:0000256" key="3">
    <source>
        <dbReference type="ARBA" id="ARBA00022723"/>
    </source>
</evidence>
<name>A0A6J5ZVE8_9ZZZZ</name>
<reference evidence="7" key="1">
    <citation type="submission" date="2020-05" db="EMBL/GenBank/DDBJ databases">
        <authorList>
            <person name="Chiriac C."/>
            <person name="Salcher M."/>
            <person name="Ghai R."/>
            <person name="Kavagutti S V."/>
        </authorList>
    </citation>
    <scope>NUCLEOTIDE SEQUENCE</scope>
</reference>
<gene>
    <name evidence="7" type="ORF">UFOPK3770_01331</name>
</gene>
<feature type="domain" description="Extradiol ring-cleavage dioxygenase class III enzyme subunit B" evidence="6">
    <location>
        <begin position="14"/>
        <end position="264"/>
    </location>
</feature>
<dbReference type="EMBL" id="CAESAJ010000206">
    <property type="protein sequence ID" value="CAB4344760.1"/>
    <property type="molecule type" value="Genomic_DNA"/>
</dbReference>
<dbReference type="GO" id="GO:0016702">
    <property type="term" value="F:oxidoreductase activity, acting on single donors with incorporation of molecular oxygen, incorporation of two atoms of oxygen"/>
    <property type="evidence" value="ECO:0007669"/>
    <property type="project" value="UniProtKB-ARBA"/>
</dbReference>
<comment type="cofactor">
    <cofactor evidence="1">
        <name>Zn(2+)</name>
        <dbReference type="ChEBI" id="CHEBI:29105"/>
    </cofactor>
</comment>
<dbReference type="GO" id="GO:0008270">
    <property type="term" value="F:zinc ion binding"/>
    <property type="evidence" value="ECO:0007669"/>
    <property type="project" value="InterPro"/>
</dbReference>
<dbReference type="SUPFAM" id="SSF53213">
    <property type="entry name" value="LigB-like"/>
    <property type="match status" value="1"/>
</dbReference>
<dbReference type="Pfam" id="PF02900">
    <property type="entry name" value="LigB"/>
    <property type="match status" value="1"/>
</dbReference>
<evidence type="ECO:0000259" key="6">
    <source>
        <dbReference type="Pfam" id="PF02900"/>
    </source>
</evidence>
<dbReference type="CDD" id="cd07363">
    <property type="entry name" value="45_DOPA_Dioxygenase"/>
    <property type="match status" value="1"/>
</dbReference>
<dbReference type="GO" id="GO:0008198">
    <property type="term" value="F:ferrous iron binding"/>
    <property type="evidence" value="ECO:0007669"/>
    <property type="project" value="InterPro"/>
</dbReference>
<dbReference type="AlphaFoldDB" id="A0A6J5ZVE8"/>
<dbReference type="InterPro" id="IPR014436">
    <property type="entry name" value="Extradiol_dOase_DODA"/>
</dbReference>
<evidence type="ECO:0000256" key="4">
    <source>
        <dbReference type="ARBA" id="ARBA00022833"/>
    </source>
</evidence>
<evidence type="ECO:0000256" key="1">
    <source>
        <dbReference type="ARBA" id="ARBA00001947"/>
    </source>
</evidence>
<dbReference type="PIRSF" id="PIRSF006157">
    <property type="entry name" value="Doxgns_DODA"/>
    <property type="match status" value="1"/>
</dbReference>